<dbReference type="InterPro" id="IPR011812">
    <property type="entry name" value="Pep_trsgly"/>
</dbReference>
<comment type="catalytic activity">
    <reaction evidence="11">
        <text>[GlcNAc-(1-&gt;4)-Mur2Ac(oyl-L-Ala-gamma-D-Glu-L-Lys-D-Ala-D-Ala)](n)-di-trans,octa-cis-undecaprenyl diphosphate + beta-D-GlcNAc-(1-&gt;4)-Mur2Ac(oyl-L-Ala-gamma-D-Glu-L-Lys-D-Ala-D-Ala)-di-trans,octa-cis-undecaprenyl diphosphate = [GlcNAc-(1-&gt;4)-Mur2Ac(oyl-L-Ala-gamma-D-Glu-L-Lys-D-Ala-D-Ala)](n+1)-di-trans,octa-cis-undecaprenyl diphosphate + di-trans,octa-cis-undecaprenyl diphosphate + H(+)</text>
        <dbReference type="Rhea" id="RHEA:23708"/>
        <dbReference type="Rhea" id="RHEA-COMP:9602"/>
        <dbReference type="Rhea" id="RHEA-COMP:9603"/>
        <dbReference type="ChEBI" id="CHEBI:15378"/>
        <dbReference type="ChEBI" id="CHEBI:58405"/>
        <dbReference type="ChEBI" id="CHEBI:60033"/>
        <dbReference type="ChEBI" id="CHEBI:78435"/>
        <dbReference type="EC" id="2.4.99.28"/>
    </reaction>
</comment>
<dbReference type="HAMAP" id="MF_00766">
    <property type="entry name" value="PGT_MtgA"/>
    <property type="match status" value="1"/>
</dbReference>
<dbReference type="GO" id="GO:0008955">
    <property type="term" value="F:peptidoglycan glycosyltransferase activity"/>
    <property type="evidence" value="ECO:0007669"/>
    <property type="project" value="UniProtKB-UniRule"/>
</dbReference>
<evidence type="ECO:0000256" key="7">
    <source>
        <dbReference type="ARBA" id="ARBA00022984"/>
    </source>
</evidence>
<dbReference type="Proteomes" id="UP000193827">
    <property type="component" value="Unassembled WGS sequence"/>
</dbReference>
<evidence type="ECO:0000256" key="10">
    <source>
        <dbReference type="ARBA" id="ARBA00023316"/>
    </source>
</evidence>
<evidence type="ECO:0000256" key="11">
    <source>
        <dbReference type="HAMAP-Rule" id="MF_00766"/>
    </source>
</evidence>
<comment type="subcellular location">
    <subcellularLocation>
        <location evidence="11">Cell inner membrane</location>
        <topology evidence="11">Single-pass membrane protein</topology>
    </subcellularLocation>
</comment>
<dbReference type="GO" id="GO:0009274">
    <property type="term" value="C:peptidoglycan-based cell wall"/>
    <property type="evidence" value="ECO:0007669"/>
    <property type="project" value="InterPro"/>
</dbReference>
<keyword evidence="4 11" id="KW-0808">Transferase</keyword>
<keyword evidence="6 11" id="KW-0133">Cell shape</keyword>
<evidence type="ECO:0000256" key="8">
    <source>
        <dbReference type="ARBA" id="ARBA00022989"/>
    </source>
</evidence>
<evidence type="ECO:0000256" key="5">
    <source>
        <dbReference type="ARBA" id="ARBA00022692"/>
    </source>
</evidence>
<keyword evidence="2 11" id="KW-0997">Cell inner membrane</keyword>
<evidence type="ECO:0000256" key="6">
    <source>
        <dbReference type="ARBA" id="ARBA00022960"/>
    </source>
</evidence>
<dbReference type="Pfam" id="PF00912">
    <property type="entry name" value="Transgly"/>
    <property type="match status" value="1"/>
</dbReference>
<dbReference type="GO" id="GO:0005886">
    <property type="term" value="C:plasma membrane"/>
    <property type="evidence" value="ECO:0007669"/>
    <property type="project" value="UniProtKB-SubCell"/>
</dbReference>
<feature type="domain" description="Glycosyl transferase family 51" evidence="12">
    <location>
        <begin position="67"/>
        <end position="224"/>
    </location>
</feature>
<dbReference type="GO" id="GO:0008360">
    <property type="term" value="P:regulation of cell shape"/>
    <property type="evidence" value="ECO:0007669"/>
    <property type="project" value="UniProtKB-KW"/>
</dbReference>
<dbReference type="InterPro" id="IPR036950">
    <property type="entry name" value="PBP_transglycosylase"/>
</dbReference>
<dbReference type="OrthoDB" id="9766909at2"/>
<name>A0A1Y5RMF3_9RHOB</name>
<dbReference type="GO" id="GO:0009252">
    <property type="term" value="P:peptidoglycan biosynthetic process"/>
    <property type="evidence" value="ECO:0007669"/>
    <property type="project" value="UniProtKB-UniRule"/>
</dbReference>
<reference evidence="13 14" key="1">
    <citation type="submission" date="2017-03" db="EMBL/GenBank/DDBJ databases">
        <authorList>
            <person name="Afonso C.L."/>
            <person name="Miller P.J."/>
            <person name="Scott M.A."/>
            <person name="Spackman E."/>
            <person name="Goraichik I."/>
            <person name="Dimitrov K.M."/>
            <person name="Suarez D.L."/>
            <person name="Swayne D.E."/>
        </authorList>
    </citation>
    <scope>NUCLEOTIDE SEQUENCE [LARGE SCALE GENOMIC DNA]</scope>
    <source>
        <strain evidence="13 14">CECT 8287</strain>
    </source>
</reference>
<dbReference type="EMBL" id="FWFL01000002">
    <property type="protein sequence ID" value="SLN18223.1"/>
    <property type="molecule type" value="Genomic_DNA"/>
</dbReference>
<sequence>MAKTRTKKRASKTTSRFQPIRWLRRWVLRCALLAVVIVVGVVIAHRSVEPPATYYMGQEKRRLGGISHSWVPLDKVAPAMARSVVAAEDANFCGHWGFDMEAIRTAIEEGGGRGASTISQQVVKNVYLWHGRNWARKALEAMITPLVEAVWPKKRIIEVYLNVAEFDEGVFGIEAASQHYFGVSAAQLSDVQAARLAAVLPDPKGRSASKPTAALRKRSASILDGAATIRRDGRSVCFED</sequence>
<keyword evidence="10 11" id="KW-0961">Cell wall biogenesis/degradation</keyword>
<protein>
    <recommendedName>
        <fullName evidence="11">Biosynthetic peptidoglycan transglycosylase</fullName>
        <ecNumber evidence="11">2.4.99.28</ecNumber>
    </recommendedName>
    <alternativeName>
        <fullName evidence="11">Glycan polymerase</fullName>
    </alternativeName>
    <alternativeName>
        <fullName evidence="11">Peptidoglycan glycosyltransferase MtgA</fullName>
        <shortName evidence="11">PGT</shortName>
    </alternativeName>
</protein>
<keyword evidence="1 11" id="KW-1003">Cell membrane</keyword>
<dbReference type="EC" id="2.4.99.28" evidence="11"/>
<dbReference type="GO" id="GO:0016763">
    <property type="term" value="F:pentosyltransferase activity"/>
    <property type="evidence" value="ECO:0007669"/>
    <property type="project" value="InterPro"/>
</dbReference>
<comment type="function">
    <text evidence="11">Peptidoglycan polymerase that catalyzes glycan chain elongation from lipid-linked precursors.</text>
</comment>
<dbReference type="PANTHER" id="PTHR30400">
    <property type="entry name" value="MONOFUNCTIONAL BIOSYNTHETIC PEPTIDOGLYCAN TRANSGLYCOSYLASE"/>
    <property type="match status" value="1"/>
</dbReference>
<evidence type="ECO:0000256" key="4">
    <source>
        <dbReference type="ARBA" id="ARBA00022679"/>
    </source>
</evidence>
<evidence type="ECO:0000256" key="3">
    <source>
        <dbReference type="ARBA" id="ARBA00022676"/>
    </source>
</evidence>
<accession>A0A1Y5RMF3</accession>
<dbReference type="RefSeq" id="WP_085891011.1">
    <property type="nucleotide sequence ID" value="NZ_FWFL01000002.1"/>
</dbReference>
<comment type="similarity">
    <text evidence="11">Belongs to the glycosyltransferase 51 family.</text>
</comment>
<dbReference type="GO" id="GO:0071555">
    <property type="term" value="P:cell wall organization"/>
    <property type="evidence" value="ECO:0007669"/>
    <property type="project" value="UniProtKB-KW"/>
</dbReference>
<keyword evidence="5 11" id="KW-0812">Transmembrane</keyword>
<dbReference type="Gene3D" id="1.10.3810.10">
    <property type="entry name" value="Biosynthetic peptidoglycan transglycosylase-like"/>
    <property type="match status" value="1"/>
</dbReference>
<keyword evidence="9 11" id="KW-0472">Membrane</keyword>
<dbReference type="NCBIfam" id="TIGR02070">
    <property type="entry name" value="mono_pep_trsgly"/>
    <property type="match status" value="1"/>
</dbReference>
<dbReference type="AlphaFoldDB" id="A0A1Y5RMF3"/>
<keyword evidence="3 11" id="KW-0328">Glycosyltransferase</keyword>
<evidence type="ECO:0000256" key="2">
    <source>
        <dbReference type="ARBA" id="ARBA00022519"/>
    </source>
</evidence>
<dbReference type="PANTHER" id="PTHR30400:SF0">
    <property type="entry name" value="BIOSYNTHETIC PEPTIDOGLYCAN TRANSGLYCOSYLASE"/>
    <property type="match status" value="1"/>
</dbReference>
<dbReference type="InterPro" id="IPR001264">
    <property type="entry name" value="Glyco_trans_51"/>
</dbReference>
<comment type="pathway">
    <text evidence="11">Cell wall biogenesis; peptidoglycan biosynthesis.</text>
</comment>
<dbReference type="InterPro" id="IPR023346">
    <property type="entry name" value="Lysozyme-like_dom_sf"/>
</dbReference>
<evidence type="ECO:0000256" key="9">
    <source>
        <dbReference type="ARBA" id="ARBA00023136"/>
    </source>
</evidence>
<evidence type="ECO:0000259" key="12">
    <source>
        <dbReference type="Pfam" id="PF00912"/>
    </source>
</evidence>
<dbReference type="SUPFAM" id="SSF53955">
    <property type="entry name" value="Lysozyme-like"/>
    <property type="match status" value="1"/>
</dbReference>
<evidence type="ECO:0000256" key="1">
    <source>
        <dbReference type="ARBA" id="ARBA00022475"/>
    </source>
</evidence>
<evidence type="ECO:0000313" key="14">
    <source>
        <dbReference type="Proteomes" id="UP000193827"/>
    </source>
</evidence>
<organism evidence="13 14">
    <name type="scientific">Roseovarius litorisediminis</name>
    <dbReference type="NCBI Taxonomy" id="1312363"/>
    <lineage>
        <taxon>Bacteria</taxon>
        <taxon>Pseudomonadati</taxon>
        <taxon>Pseudomonadota</taxon>
        <taxon>Alphaproteobacteria</taxon>
        <taxon>Rhodobacterales</taxon>
        <taxon>Roseobacteraceae</taxon>
        <taxon>Roseovarius</taxon>
    </lineage>
</organism>
<evidence type="ECO:0000313" key="13">
    <source>
        <dbReference type="EMBL" id="SLN18223.1"/>
    </source>
</evidence>
<proteinExistence type="inferred from homology"/>
<gene>
    <name evidence="13" type="primary">pbpG_1</name>
    <name evidence="11" type="synonym">mtgA</name>
    <name evidence="13" type="ORF">PEL8287_00726</name>
</gene>
<keyword evidence="14" id="KW-1185">Reference proteome</keyword>
<keyword evidence="7 11" id="KW-0573">Peptidoglycan synthesis</keyword>
<keyword evidence="8 11" id="KW-1133">Transmembrane helix</keyword>
<dbReference type="UniPathway" id="UPA00219"/>